<keyword evidence="3" id="KW-1185">Reference proteome</keyword>
<dbReference type="Pfam" id="PF16874">
    <property type="entry name" value="Glyco_hydro_36C"/>
    <property type="match status" value="1"/>
</dbReference>
<dbReference type="Proteomes" id="UP001168883">
    <property type="component" value="Unassembled WGS sequence"/>
</dbReference>
<dbReference type="EMBL" id="JAUMKJ010000026">
    <property type="protein sequence ID" value="MDO3679342.1"/>
    <property type="molecule type" value="Genomic_DNA"/>
</dbReference>
<accession>A0ABT8VEE3</accession>
<evidence type="ECO:0000259" key="1">
    <source>
        <dbReference type="Pfam" id="PF16874"/>
    </source>
</evidence>
<reference evidence="2" key="1">
    <citation type="submission" date="2023-07" db="EMBL/GenBank/DDBJ databases">
        <authorList>
            <person name="Aktuganov G."/>
            <person name="Boyko T."/>
            <person name="Delegan Y."/>
            <person name="Galimzianova N."/>
            <person name="Gilvanova E."/>
            <person name="Korobov V."/>
            <person name="Kuzmina L."/>
            <person name="Melentiev A."/>
            <person name="Milman P."/>
            <person name="Ryabova A."/>
            <person name="Stupak E."/>
            <person name="Yasakov T."/>
            <person name="Zharikova N."/>
            <person name="Zhurenko E."/>
        </authorList>
    </citation>
    <scope>NUCLEOTIDE SEQUENCE</scope>
    <source>
        <strain evidence="2">IB-739</strain>
    </source>
</reference>
<dbReference type="InterPro" id="IPR031705">
    <property type="entry name" value="Glyco_hydro_36_C"/>
</dbReference>
<comment type="caution">
    <text evidence="2">The sequence shown here is derived from an EMBL/GenBank/DDBJ whole genome shotgun (WGS) entry which is preliminary data.</text>
</comment>
<sequence>MVVDEKKEKAVVGWYQVLSEPNEAYKRVKLTGLEEAAIYYIEELDSAYSGSELMYMGITLTPKINEVMDFNILDKRDFSSKLFTLVKIDR</sequence>
<feature type="domain" description="Glycosyl hydrolase family 36 C-terminal" evidence="1">
    <location>
        <begin position="1"/>
        <end position="85"/>
    </location>
</feature>
<organism evidence="2 3">
    <name type="scientific">Paenibacillus ehimensis</name>
    <dbReference type="NCBI Taxonomy" id="79264"/>
    <lineage>
        <taxon>Bacteria</taxon>
        <taxon>Bacillati</taxon>
        <taxon>Bacillota</taxon>
        <taxon>Bacilli</taxon>
        <taxon>Bacillales</taxon>
        <taxon>Paenibacillaceae</taxon>
        <taxon>Paenibacillus</taxon>
    </lineage>
</organism>
<proteinExistence type="predicted"/>
<gene>
    <name evidence="2" type="ORF">Q3C12_20240</name>
</gene>
<dbReference type="Gene3D" id="2.60.40.1180">
    <property type="entry name" value="Golgi alpha-mannosidase II"/>
    <property type="match status" value="1"/>
</dbReference>
<dbReference type="InterPro" id="IPR013780">
    <property type="entry name" value="Glyco_hydro_b"/>
</dbReference>
<protein>
    <submittedName>
        <fullName evidence="2">GH36 C-terminal domain-containing protein</fullName>
    </submittedName>
</protein>
<evidence type="ECO:0000313" key="3">
    <source>
        <dbReference type="Proteomes" id="UP001168883"/>
    </source>
</evidence>
<name>A0ABT8VEE3_9BACL</name>
<evidence type="ECO:0000313" key="2">
    <source>
        <dbReference type="EMBL" id="MDO3679342.1"/>
    </source>
</evidence>